<evidence type="ECO:0000256" key="3">
    <source>
        <dbReference type="ARBA" id="ARBA00022989"/>
    </source>
</evidence>
<reference evidence="7" key="2">
    <citation type="journal article" date="2021" name="Sci. Data">
        <title>Chromosome-scale genome sequencing, assembly and annotation of six genomes from subfamily Leishmaniinae.</title>
        <authorList>
            <person name="Almutairi H."/>
            <person name="Urbaniak M.D."/>
            <person name="Bates M.D."/>
            <person name="Jariyapan N."/>
            <person name="Kwakye-Nuako G."/>
            <person name="Thomaz Soccol V."/>
            <person name="Al-Salem W.S."/>
            <person name="Dillon R.J."/>
            <person name="Bates P.A."/>
            <person name="Gatherer D."/>
        </authorList>
    </citation>
    <scope>NUCLEOTIDE SEQUENCE [LARGE SCALE GENOMIC DNA]</scope>
</reference>
<feature type="transmembrane region" description="Helical" evidence="5">
    <location>
        <begin position="434"/>
        <end position="456"/>
    </location>
</feature>
<feature type="transmembrane region" description="Helical" evidence="5">
    <location>
        <begin position="361"/>
        <end position="380"/>
    </location>
</feature>
<sequence length="717" mass="79742">MVEMFSFSSSDLTTITTVGVVIGFATFPFGILLDYAGPVPVLICATLLTTVGATLYGLAFEGVIHGSVVLFAIFSAIMNLGCSCFDTGSLMVVLGSFPLTKGPVVAIMKTFTGLGASILALINYSFFRNAYSHYMYFMTCLIAFMGVVAIIFIRFPPYHIVDREKARVSEKMQVRRRLTERAYLTQFPPMARFYLGFGIMITLVTYLAIQSFCVAYANPSDSARMGNTIVTIVLISAFGLIAAPLRFLGGMEKEPSKDLPDYPEDEVVSLEHDDEERVLKSNVVEMTQCEKALSDRLVPQKAFEEIRSSNDEKTWLKSASERIEVADQGVIEDRSLDVMLLYGRDPQYQTTFLQSLKRPDIWLCFWNALATWGCGIVITFNSAQIYRALANDIYETKTNTMYSAIISVASALGRLTMGIFEFMLARRPPDSRPVITIVFPVSATCMVIGLIFLLALPLESKAIVIGFFFDSFGNGFSWACTALTVRTVFAKDIGKHYNFMYVGAIIAVIALNRFGYGENYDRQAKLNRAADLAAGRTPIYPRCAGKKCLTASMIILLCVNVTAIIGNTWFHLRYRSFVLKQRIARNGFSWACTALTVRTVFAKDIGKHYNFMYVGAIIAVIALNRFGYGENYDRQAKLNRAADLAAGRTPIYPRCAGKKCLTASMIILLCVNVTAIIGSTWFHLRYRSFVLKQRIARTSLRAKMLSQRGEPIDAEGI</sequence>
<feature type="transmembrane region" description="Helical" evidence="5">
    <location>
        <begin position="497"/>
        <end position="516"/>
    </location>
</feature>
<name>A0A836GH38_9TRYP</name>
<dbReference type="GO" id="GO:0016020">
    <property type="term" value="C:membrane"/>
    <property type="evidence" value="ECO:0007669"/>
    <property type="project" value="UniProtKB-SubCell"/>
</dbReference>
<dbReference type="GO" id="GO:0022857">
    <property type="term" value="F:transmembrane transporter activity"/>
    <property type="evidence" value="ECO:0007669"/>
    <property type="project" value="InterPro"/>
</dbReference>
<comment type="caution">
    <text evidence="6">The sequence shown here is derived from an EMBL/GenBank/DDBJ whole genome shotgun (WGS) entry which is preliminary data.</text>
</comment>
<evidence type="ECO:0000256" key="4">
    <source>
        <dbReference type="ARBA" id="ARBA00023136"/>
    </source>
</evidence>
<evidence type="ECO:0000256" key="5">
    <source>
        <dbReference type="SAM" id="Phobius"/>
    </source>
</evidence>
<keyword evidence="3 5" id="KW-1133">Transmembrane helix</keyword>
<evidence type="ECO:0000313" key="7">
    <source>
        <dbReference type="Proteomes" id="UP000674143"/>
    </source>
</evidence>
<dbReference type="RefSeq" id="XP_067061537.1">
    <property type="nucleotide sequence ID" value="XM_067205600.1"/>
</dbReference>
<dbReference type="GeneID" id="92359534"/>
<feature type="transmembrane region" description="Helical" evidence="5">
    <location>
        <begin position="549"/>
        <end position="572"/>
    </location>
</feature>
<dbReference type="EMBL" id="JAFHLR010000029">
    <property type="protein sequence ID" value="KAG5473534.1"/>
    <property type="molecule type" value="Genomic_DNA"/>
</dbReference>
<feature type="transmembrane region" description="Helical" evidence="5">
    <location>
        <begin position="229"/>
        <end position="248"/>
    </location>
</feature>
<dbReference type="Gene3D" id="1.20.1250.20">
    <property type="entry name" value="MFS general substrate transporter like domains"/>
    <property type="match status" value="2"/>
</dbReference>
<feature type="transmembrane region" description="Helical" evidence="5">
    <location>
        <begin position="39"/>
        <end position="59"/>
    </location>
</feature>
<dbReference type="PANTHER" id="PTHR21576">
    <property type="entry name" value="UNCHARACTERIZED NODULIN-LIKE PROTEIN"/>
    <property type="match status" value="1"/>
</dbReference>
<dbReference type="SUPFAM" id="SSF103473">
    <property type="entry name" value="MFS general substrate transporter"/>
    <property type="match status" value="2"/>
</dbReference>
<evidence type="ECO:0000256" key="1">
    <source>
        <dbReference type="ARBA" id="ARBA00004141"/>
    </source>
</evidence>
<dbReference type="Proteomes" id="UP000674143">
    <property type="component" value="Unassembled WGS sequence"/>
</dbReference>
<reference evidence="7" key="1">
    <citation type="journal article" date="2021" name="Microbiol. Resour. Announc.">
        <title>LGAAP: Leishmaniinae Genome Assembly and Annotation Pipeline.</title>
        <authorList>
            <person name="Almutairi H."/>
            <person name="Urbaniak M.D."/>
            <person name="Bates M.D."/>
            <person name="Jariyapan N."/>
            <person name="Kwakye-Nuako G."/>
            <person name="Thomaz-Soccol V."/>
            <person name="Al-Salem W.S."/>
            <person name="Dillon R.J."/>
            <person name="Bates P.A."/>
            <person name="Gatherer D."/>
        </authorList>
    </citation>
    <scope>NUCLEOTIDE SEQUENCE [LARGE SCALE GENOMIC DNA]</scope>
</reference>
<dbReference type="InterPro" id="IPR011701">
    <property type="entry name" value="MFS"/>
</dbReference>
<keyword evidence="2 5" id="KW-0812">Transmembrane</keyword>
<evidence type="ECO:0000256" key="2">
    <source>
        <dbReference type="ARBA" id="ARBA00022692"/>
    </source>
</evidence>
<dbReference type="KEGG" id="loi:92359534"/>
<comment type="subcellular location">
    <subcellularLocation>
        <location evidence="1">Membrane</location>
        <topology evidence="1">Multi-pass membrane protein</topology>
    </subcellularLocation>
</comment>
<accession>A0A836GH38</accession>
<gene>
    <name evidence="6" type="ORF">LSCM4_03603</name>
</gene>
<feature type="transmembrane region" description="Helical" evidence="5">
    <location>
        <begin position="12"/>
        <end position="32"/>
    </location>
</feature>
<feature type="transmembrane region" description="Helical" evidence="5">
    <location>
        <begin position="400"/>
        <end position="422"/>
    </location>
</feature>
<feature type="transmembrane region" description="Helical" evidence="5">
    <location>
        <begin position="71"/>
        <end position="94"/>
    </location>
</feature>
<feature type="transmembrane region" description="Helical" evidence="5">
    <location>
        <begin position="133"/>
        <end position="155"/>
    </location>
</feature>
<dbReference type="AlphaFoldDB" id="A0A836GH38"/>
<evidence type="ECO:0000313" key="6">
    <source>
        <dbReference type="EMBL" id="KAG5473534.1"/>
    </source>
</evidence>
<feature type="transmembrane region" description="Helical" evidence="5">
    <location>
        <begin position="462"/>
        <end position="485"/>
    </location>
</feature>
<keyword evidence="7" id="KW-1185">Reference proteome</keyword>
<protein>
    <recommendedName>
        <fullName evidence="8">Nodulin-like domain-containing protein</fullName>
    </recommendedName>
</protein>
<proteinExistence type="predicted"/>
<keyword evidence="4 5" id="KW-0472">Membrane</keyword>
<feature type="transmembrane region" description="Helical" evidence="5">
    <location>
        <begin position="106"/>
        <end position="127"/>
    </location>
</feature>
<organism evidence="6 7">
    <name type="scientific">Leishmania orientalis</name>
    <dbReference type="NCBI Taxonomy" id="2249476"/>
    <lineage>
        <taxon>Eukaryota</taxon>
        <taxon>Discoba</taxon>
        <taxon>Euglenozoa</taxon>
        <taxon>Kinetoplastea</taxon>
        <taxon>Metakinetoplastina</taxon>
        <taxon>Trypanosomatida</taxon>
        <taxon>Trypanosomatidae</taxon>
        <taxon>Leishmaniinae</taxon>
        <taxon>Leishmania</taxon>
    </lineage>
</organism>
<feature type="transmembrane region" description="Helical" evidence="5">
    <location>
        <begin position="661"/>
        <end position="684"/>
    </location>
</feature>
<feature type="transmembrane region" description="Helical" evidence="5">
    <location>
        <begin position="193"/>
        <end position="217"/>
    </location>
</feature>
<dbReference type="Pfam" id="PF07690">
    <property type="entry name" value="MFS_1"/>
    <property type="match status" value="1"/>
</dbReference>
<dbReference type="InterPro" id="IPR036259">
    <property type="entry name" value="MFS_trans_sf"/>
</dbReference>
<dbReference type="PANTHER" id="PTHR21576:SF157">
    <property type="entry name" value="NODULIN-LIKE DOMAIN-CONTAINING PROTEIN"/>
    <property type="match status" value="1"/>
</dbReference>
<evidence type="ECO:0008006" key="8">
    <source>
        <dbReference type="Google" id="ProtNLM"/>
    </source>
</evidence>
<feature type="transmembrane region" description="Helical" evidence="5">
    <location>
        <begin position="611"/>
        <end position="628"/>
    </location>
</feature>